<dbReference type="Proteomes" id="UP000005801">
    <property type="component" value="Unassembled WGS sequence"/>
</dbReference>
<evidence type="ECO:0000313" key="1">
    <source>
        <dbReference type="EMBL" id="EDM80298.1"/>
    </source>
</evidence>
<name>A6G1N4_9BACT</name>
<reference evidence="1 2" key="1">
    <citation type="submission" date="2007-06" db="EMBL/GenBank/DDBJ databases">
        <authorList>
            <person name="Shimkets L."/>
            <person name="Ferriera S."/>
            <person name="Johnson J."/>
            <person name="Kravitz S."/>
            <person name="Beeson K."/>
            <person name="Sutton G."/>
            <person name="Rogers Y.-H."/>
            <person name="Friedman R."/>
            <person name="Frazier M."/>
            <person name="Venter J.C."/>
        </authorList>
    </citation>
    <scope>NUCLEOTIDE SEQUENCE [LARGE SCALE GENOMIC DNA]</scope>
    <source>
        <strain evidence="1 2">SIR-1</strain>
    </source>
</reference>
<dbReference type="SUPFAM" id="SSF55961">
    <property type="entry name" value="Bet v1-like"/>
    <property type="match status" value="1"/>
</dbReference>
<dbReference type="RefSeq" id="WP_006970633.1">
    <property type="nucleotide sequence ID" value="NZ_ABCS01000012.1"/>
</dbReference>
<dbReference type="AlphaFoldDB" id="A6G1N4"/>
<sequence>MAPGSLLDIDLPIARPPAAVWKALTNWKSAPKWFGGGVDQGAGPKGGMRDLAVVTLHAGGKAQDHSIQDYEVGRSFALVWAERGVMVMRRYALKRSPEGNTVVSLKVDVDTTGLGFLFRRGVARRVAESDREQLDRLRAHVEGA</sequence>
<protein>
    <recommendedName>
        <fullName evidence="3">Activator of Hsp90 ATPase 1 family protein</fullName>
    </recommendedName>
</protein>
<gene>
    <name evidence="1" type="ORF">PPSIR1_36647</name>
</gene>
<comment type="caution">
    <text evidence="1">The sequence shown here is derived from an EMBL/GenBank/DDBJ whole genome shotgun (WGS) entry which is preliminary data.</text>
</comment>
<dbReference type="EMBL" id="ABCS01000012">
    <property type="protein sequence ID" value="EDM80298.1"/>
    <property type="molecule type" value="Genomic_DNA"/>
</dbReference>
<accession>A6G1N4</accession>
<keyword evidence="2" id="KW-1185">Reference proteome</keyword>
<evidence type="ECO:0008006" key="3">
    <source>
        <dbReference type="Google" id="ProtNLM"/>
    </source>
</evidence>
<dbReference type="Pfam" id="PF10604">
    <property type="entry name" value="Polyketide_cyc2"/>
    <property type="match status" value="1"/>
</dbReference>
<dbReference type="InterPro" id="IPR019587">
    <property type="entry name" value="Polyketide_cyclase/dehydratase"/>
</dbReference>
<dbReference type="OrthoDB" id="9803476at2"/>
<organism evidence="1 2">
    <name type="scientific">Plesiocystis pacifica SIR-1</name>
    <dbReference type="NCBI Taxonomy" id="391625"/>
    <lineage>
        <taxon>Bacteria</taxon>
        <taxon>Pseudomonadati</taxon>
        <taxon>Myxococcota</taxon>
        <taxon>Polyangia</taxon>
        <taxon>Nannocystales</taxon>
        <taxon>Nannocystaceae</taxon>
        <taxon>Plesiocystis</taxon>
    </lineage>
</organism>
<dbReference type="Gene3D" id="3.30.530.20">
    <property type="match status" value="1"/>
</dbReference>
<dbReference type="CDD" id="cd07812">
    <property type="entry name" value="SRPBCC"/>
    <property type="match status" value="1"/>
</dbReference>
<dbReference type="STRING" id="391625.PPSIR1_36647"/>
<evidence type="ECO:0000313" key="2">
    <source>
        <dbReference type="Proteomes" id="UP000005801"/>
    </source>
</evidence>
<dbReference type="InterPro" id="IPR023393">
    <property type="entry name" value="START-like_dom_sf"/>
</dbReference>
<proteinExistence type="predicted"/>